<gene>
    <name evidence="1" type="ORF">AGR2A_Cc100074</name>
</gene>
<dbReference type="EMBL" id="FBVY01000002">
    <property type="protein sequence ID" value="CUW85173.1"/>
    <property type="molecule type" value="Genomic_DNA"/>
</dbReference>
<sequence>MQQHAGRQHGAIAAFTRMDAHGIAEDAVNMGQIMRAVARIGGVRDQILRKRRMGRESLRRDHACGFRVRIFW</sequence>
<reference evidence="1 2" key="1">
    <citation type="submission" date="2016-01" db="EMBL/GenBank/DDBJ databases">
        <authorList>
            <person name="Regsiter A."/>
            <person name="william w."/>
        </authorList>
    </citation>
    <scope>NUCLEOTIDE SEQUENCE [LARGE SCALE GENOMIC DNA]</scope>
    <source>
        <strain evidence="1 2">CFBP 5494</strain>
    </source>
</reference>
<proteinExistence type="predicted"/>
<name>A0A9W5AXT1_9HYPH</name>
<organism evidence="1 2">
    <name type="scientific">Agrobacterium genomosp. 2 str. CFBP 5494</name>
    <dbReference type="NCBI Taxonomy" id="1183436"/>
    <lineage>
        <taxon>Bacteria</taxon>
        <taxon>Pseudomonadati</taxon>
        <taxon>Pseudomonadota</taxon>
        <taxon>Alphaproteobacteria</taxon>
        <taxon>Hyphomicrobiales</taxon>
        <taxon>Rhizobiaceae</taxon>
        <taxon>Rhizobium/Agrobacterium group</taxon>
        <taxon>Agrobacterium</taxon>
        <taxon>Agrobacterium tumefaciens complex</taxon>
    </lineage>
</organism>
<evidence type="ECO:0000313" key="1">
    <source>
        <dbReference type="EMBL" id="CUW85173.1"/>
    </source>
</evidence>
<evidence type="ECO:0000313" key="2">
    <source>
        <dbReference type="Proteomes" id="UP000191933"/>
    </source>
</evidence>
<comment type="caution">
    <text evidence="1">The sequence shown here is derived from an EMBL/GenBank/DDBJ whole genome shotgun (WGS) entry which is preliminary data.</text>
</comment>
<accession>A0A9W5AXT1</accession>
<dbReference type="Proteomes" id="UP000191933">
    <property type="component" value="Unassembled WGS sequence"/>
</dbReference>
<keyword evidence="2" id="KW-1185">Reference proteome</keyword>
<dbReference type="AlphaFoldDB" id="A0A9W5AXT1"/>
<protein>
    <submittedName>
        <fullName evidence="1">Uncharacterized protein</fullName>
    </submittedName>
</protein>